<dbReference type="AlphaFoldDB" id="A0A8X6YUL3"/>
<dbReference type="EMBL" id="BMAV01021703">
    <property type="protein sequence ID" value="GFY76004.1"/>
    <property type="molecule type" value="Genomic_DNA"/>
</dbReference>
<evidence type="ECO:0000313" key="2">
    <source>
        <dbReference type="EMBL" id="GFY76004.1"/>
    </source>
</evidence>
<protein>
    <submittedName>
        <fullName evidence="2">Uncharacterized protein</fullName>
    </submittedName>
</protein>
<accession>A0A8X6YUL3</accession>
<comment type="caution">
    <text evidence="2">The sequence shown here is derived from an EMBL/GenBank/DDBJ whole genome shotgun (WGS) entry which is preliminary data.</text>
</comment>
<name>A0A8X6YUL3_9ARAC</name>
<feature type="transmembrane region" description="Helical" evidence="1">
    <location>
        <begin position="15"/>
        <end position="35"/>
    </location>
</feature>
<feature type="transmembrane region" description="Helical" evidence="1">
    <location>
        <begin position="47"/>
        <end position="69"/>
    </location>
</feature>
<organism evidence="2 3">
    <name type="scientific">Trichonephila inaurata madagascariensis</name>
    <dbReference type="NCBI Taxonomy" id="2747483"/>
    <lineage>
        <taxon>Eukaryota</taxon>
        <taxon>Metazoa</taxon>
        <taxon>Ecdysozoa</taxon>
        <taxon>Arthropoda</taxon>
        <taxon>Chelicerata</taxon>
        <taxon>Arachnida</taxon>
        <taxon>Araneae</taxon>
        <taxon>Araneomorphae</taxon>
        <taxon>Entelegynae</taxon>
        <taxon>Araneoidea</taxon>
        <taxon>Nephilidae</taxon>
        <taxon>Trichonephila</taxon>
        <taxon>Trichonephila inaurata</taxon>
    </lineage>
</organism>
<keyword evidence="1" id="KW-0472">Membrane</keyword>
<evidence type="ECO:0000313" key="3">
    <source>
        <dbReference type="Proteomes" id="UP000886998"/>
    </source>
</evidence>
<keyword evidence="3" id="KW-1185">Reference proteome</keyword>
<keyword evidence="1" id="KW-0812">Transmembrane</keyword>
<dbReference type="Proteomes" id="UP000886998">
    <property type="component" value="Unassembled WGS sequence"/>
</dbReference>
<evidence type="ECO:0000256" key="1">
    <source>
        <dbReference type="SAM" id="Phobius"/>
    </source>
</evidence>
<sequence>MSWIGLAQEPTRHPLSRTAAITFKIVLIFINLDAWISSGVSFHSLNLIATCANLAIPMLVSGTYIAMHYKRNLLTMTLHNLDSSPNDKVNKFIVIAIGCLPVIFSAFRLMEHHCNPMNETYGYTIENVIG</sequence>
<proteinExistence type="predicted"/>
<keyword evidence="1" id="KW-1133">Transmembrane helix</keyword>
<gene>
    <name evidence="2" type="ORF">TNIN_213411</name>
</gene>
<reference evidence="2" key="1">
    <citation type="submission" date="2020-08" db="EMBL/GenBank/DDBJ databases">
        <title>Multicomponent nature underlies the extraordinary mechanical properties of spider dragline silk.</title>
        <authorList>
            <person name="Kono N."/>
            <person name="Nakamura H."/>
            <person name="Mori M."/>
            <person name="Yoshida Y."/>
            <person name="Ohtoshi R."/>
            <person name="Malay A.D."/>
            <person name="Moran D.A.P."/>
            <person name="Tomita M."/>
            <person name="Numata K."/>
            <person name="Arakawa K."/>
        </authorList>
    </citation>
    <scope>NUCLEOTIDE SEQUENCE</scope>
</reference>
<feature type="transmembrane region" description="Helical" evidence="1">
    <location>
        <begin position="89"/>
        <end position="107"/>
    </location>
</feature>